<reference evidence="1" key="1">
    <citation type="submission" date="2020-08" db="EMBL/GenBank/DDBJ databases">
        <title>Multicomponent nature underlies the extraordinary mechanical properties of spider dragline silk.</title>
        <authorList>
            <person name="Kono N."/>
            <person name="Nakamura H."/>
            <person name="Mori M."/>
            <person name="Yoshida Y."/>
            <person name="Ohtoshi R."/>
            <person name="Malay A.D."/>
            <person name="Moran D.A.P."/>
            <person name="Tomita M."/>
            <person name="Numata K."/>
            <person name="Arakawa K."/>
        </authorList>
    </citation>
    <scope>NUCLEOTIDE SEQUENCE</scope>
</reference>
<protein>
    <submittedName>
        <fullName evidence="1">Transposable element Tc3 transposase</fullName>
    </submittedName>
</protein>
<dbReference type="Gene3D" id="3.30.420.10">
    <property type="entry name" value="Ribonuclease H-like superfamily/Ribonuclease H"/>
    <property type="match status" value="1"/>
</dbReference>
<proteinExistence type="predicted"/>
<comment type="caution">
    <text evidence="1">The sequence shown here is derived from an EMBL/GenBank/DDBJ whole genome shotgun (WGS) entry which is preliminary data.</text>
</comment>
<dbReference type="Proteomes" id="UP000887159">
    <property type="component" value="Unassembled WGS sequence"/>
</dbReference>
<evidence type="ECO:0000313" key="1">
    <source>
        <dbReference type="EMBL" id="GFY15950.1"/>
    </source>
</evidence>
<accession>A0A8X6VQC4</accession>
<gene>
    <name evidence="1" type="primary">X975_20956</name>
    <name evidence="1" type="ORF">TNCV_1285951</name>
</gene>
<dbReference type="GO" id="GO:0003676">
    <property type="term" value="F:nucleic acid binding"/>
    <property type="evidence" value="ECO:0007669"/>
    <property type="project" value="InterPro"/>
</dbReference>
<name>A0A8X6VQC4_TRICX</name>
<evidence type="ECO:0000313" key="2">
    <source>
        <dbReference type="Proteomes" id="UP000887159"/>
    </source>
</evidence>
<dbReference type="EMBL" id="BMAU01021335">
    <property type="protein sequence ID" value="GFY15950.1"/>
    <property type="molecule type" value="Genomic_DNA"/>
</dbReference>
<dbReference type="InterPro" id="IPR036397">
    <property type="entry name" value="RNaseH_sf"/>
</dbReference>
<sequence length="143" mass="16539">MCMAVIDHAATSRNTTKHIHFVTHHSVSSHTIRRHSQQSGMPARSPLLLLPLTGNQKSLRHQWCDDRRTWKTEWSDIVFTDESRFCLQYHDGRIRVWRHRGERLLNCCVMHHHTGPSPVIVIWDGIGLHCRTPVVHIGSTLNS</sequence>
<dbReference type="AlphaFoldDB" id="A0A8X6VQC4"/>
<organism evidence="1 2">
    <name type="scientific">Trichonephila clavipes</name>
    <name type="common">Golden silk orbweaver</name>
    <name type="synonym">Nephila clavipes</name>
    <dbReference type="NCBI Taxonomy" id="2585209"/>
    <lineage>
        <taxon>Eukaryota</taxon>
        <taxon>Metazoa</taxon>
        <taxon>Ecdysozoa</taxon>
        <taxon>Arthropoda</taxon>
        <taxon>Chelicerata</taxon>
        <taxon>Arachnida</taxon>
        <taxon>Araneae</taxon>
        <taxon>Araneomorphae</taxon>
        <taxon>Entelegynae</taxon>
        <taxon>Araneoidea</taxon>
        <taxon>Nephilidae</taxon>
        <taxon>Trichonephila</taxon>
    </lineage>
</organism>
<keyword evidence="2" id="KW-1185">Reference proteome</keyword>